<feature type="region of interest" description="Disordered" evidence="1">
    <location>
        <begin position="1"/>
        <end position="104"/>
    </location>
</feature>
<dbReference type="EMBL" id="KB302862">
    <property type="protein sequence ID" value="ELU03825.1"/>
    <property type="molecule type" value="Genomic_DNA"/>
</dbReference>
<sequence length="514" mass="56973">MGPPMNGPQGFYDNYYMDGSNGSNQPQDQNPDNEFSPQQGGPNGSAPPAPNVPFDLNHLPQKQRELFMRIQQQQHNNLPNPGNHEAKDDDNWYSDEDEDGEKKVSMNAQNVASLLQSIHQQQSGGVPSSIAMGMPGQGAPPVNISTMLTAIRNSMGGSTPNQPPAGLLSSPQDPRSRPADPRKARSEKADLEIKCYGFKVKYALKRITVDGRPSLPNHIIKHDPKFKDDPRVDKYYQPNITSLPPPTSSRPMSEHKKKSDPRLRRPSNEPEQQQQQSPVQPAMAMGLPLPPLQRSLSIPSSPSATKFKPPTLSEMPPIPADLLSPPADLKIQKTLSLPPFEAEQQLAQEKSPSWAKQRDSRSNSESSDGDKRLDYRNDPRFRKKKSLSSDEAPKDEEAEETSQQEPVFKSRRDQVDFESPLAGQDDNDHKESMYSGYNRPPNENFHKAILSGSKSDPRNNGRSRGLSPNVSEPSDMASSIILPEQMEVPPSVPLEEPSLKDMFKTIDPTASPFC</sequence>
<keyword evidence="4" id="KW-1185">Reference proteome</keyword>
<protein>
    <submittedName>
        <fullName evidence="2 3">Uncharacterized protein</fullName>
    </submittedName>
</protein>
<dbReference type="Proteomes" id="UP000014760">
    <property type="component" value="Unassembled WGS sequence"/>
</dbReference>
<feature type="compositionally biased region" description="Acidic residues" evidence="1">
    <location>
        <begin position="393"/>
        <end position="402"/>
    </location>
</feature>
<feature type="compositionally biased region" description="Polar residues" evidence="1">
    <location>
        <begin position="70"/>
        <end position="80"/>
    </location>
</feature>
<dbReference type="AlphaFoldDB" id="R7UBS2"/>
<reference evidence="4" key="1">
    <citation type="submission" date="2012-12" db="EMBL/GenBank/DDBJ databases">
        <authorList>
            <person name="Hellsten U."/>
            <person name="Grimwood J."/>
            <person name="Chapman J.A."/>
            <person name="Shapiro H."/>
            <person name="Aerts A."/>
            <person name="Otillar R.P."/>
            <person name="Terry A.Y."/>
            <person name="Boore J.L."/>
            <person name="Simakov O."/>
            <person name="Marletaz F."/>
            <person name="Cho S.-J."/>
            <person name="Edsinger-Gonzales E."/>
            <person name="Havlak P."/>
            <person name="Kuo D.-H."/>
            <person name="Larsson T."/>
            <person name="Lv J."/>
            <person name="Arendt D."/>
            <person name="Savage R."/>
            <person name="Osoegawa K."/>
            <person name="de Jong P."/>
            <person name="Lindberg D.R."/>
            <person name="Seaver E.C."/>
            <person name="Weisblat D.A."/>
            <person name="Putnam N.H."/>
            <person name="Grigoriev I.V."/>
            <person name="Rokhsar D.S."/>
        </authorList>
    </citation>
    <scope>NUCLEOTIDE SEQUENCE</scope>
    <source>
        <strain evidence="4">I ESC-2004</strain>
    </source>
</reference>
<feature type="compositionally biased region" description="Low complexity" evidence="1">
    <location>
        <begin position="269"/>
        <end position="281"/>
    </location>
</feature>
<reference evidence="3" key="3">
    <citation type="submission" date="2015-06" db="UniProtKB">
        <authorList>
            <consortium name="EnsemblMetazoa"/>
        </authorList>
    </citation>
    <scope>IDENTIFICATION</scope>
</reference>
<evidence type="ECO:0000256" key="1">
    <source>
        <dbReference type="SAM" id="MobiDB-lite"/>
    </source>
</evidence>
<name>R7UBS2_CAPTE</name>
<accession>R7UBS2</accession>
<evidence type="ECO:0000313" key="4">
    <source>
        <dbReference type="Proteomes" id="UP000014760"/>
    </source>
</evidence>
<feature type="region of interest" description="Disordered" evidence="1">
    <location>
        <begin position="152"/>
        <end position="188"/>
    </location>
</feature>
<dbReference type="EMBL" id="AMQN01008338">
    <property type="status" value="NOT_ANNOTATED_CDS"/>
    <property type="molecule type" value="Genomic_DNA"/>
</dbReference>
<feature type="compositionally biased region" description="Low complexity" evidence="1">
    <location>
        <begin position="487"/>
        <end position="496"/>
    </location>
</feature>
<gene>
    <name evidence="2" type="ORF">CAPTEDRAFT_223325</name>
</gene>
<feature type="compositionally biased region" description="Polar residues" evidence="1">
    <location>
        <begin position="452"/>
        <end position="472"/>
    </location>
</feature>
<feature type="compositionally biased region" description="Polar residues" evidence="1">
    <location>
        <begin position="294"/>
        <end position="304"/>
    </location>
</feature>
<feature type="compositionally biased region" description="Basic and acidic residues" evidence="1">
    <location>
        <begin position="220"/>
        <end position="234"/>
    </location>
</feature>
<proteinExistence type="predicted"/>
<feature type="compositionally biased region" description="Basic and acidic residues" evidence="1">
    <location>
        <begin position="356"/>
        <end position="380"/>
    </location>
</feature>
<evidence type="ECO:0000313" key="3">
    <source>
        <dbReference type="EnsemblMetazoa" id="CapteP223325"/>
    </source>
</evidence>
<feature type="region of interest" description="Disordered" evidence="1">
    <location>
        <begin position="212"/>
        <end position="514"/>
    </location>
</feature>
<reference evidence="2 4" key="2">
    <citation type="journal article" date="2013" name="Nature">
        <title>Insights into bilaterian evolution from three spiralian genomes.</title>
        <authorList>
            <person name="Simakov O."/>
            <person name="Marletaz F."/>
            <person name="Cho S.J."/>
            <person name="Edsinger-Gonzales E."/>
            <person name="Havlak P."/>
            <person name="Hellsten U."/>
            <person name="Kuo D.H."/>
            <person name="Larsson T."/>
            <person name="Lv J."/>
            <person name="Arendt D."/>
            <person name="Savage R."/>
            <person name="Osoegawa K."/>
            <person name="de Jong P."/>
            <person name="Grimwood J."/>
            <person name="Chapman J.A."/>
            <person name="Shapiro H."/>
            <person name="Aerts A."/>
            <person name="Otillar R.P."/>
            <person name="Terry A.Y."/>
            <person name="Boore J.L."/>
            <person name="Grigoriev I.V."/>
            <person name="Lindberg D.R."/>
            <person name="Seaver E.C."/>
            <person name="Weisblat D.A."/>
            <person name="Putnam N.H."/>
            <person name="Rokhsar D.S."/>
        </authorList>
    </citation>
    <scope>NUCLEOTIDE SEQUENCE</scope>
    <source>
        <strain evidence="2 4">I ESC-2004</strain>
    </source>
</reference>
<dbReference type="OrthoDB" id="411372at2759"/>
<dbReference type="HOGENOM" id="CLU_530233_0_0_1"/>
<dbReference type="STRING" id="283909.R7UBS2"/>
<feature type="compositionally biased region" description="Basic and acidic residues" evidence="1">
    <location>
        <begin position="174"/>
        <end position="188"/>
    </location>
</feature>
<evidence type="ECO:0000313" key="2">
    <source>
        <dbReference type="EMBL" id="ELU03825.1"/>
    </source>
</evidence>
<dbReference type="EnsemblMetazoa" id="CapteT223325">
    <property type="protein sequence ID" value="CapteP223325"/>
    <property type="gene ID" value="CapteG223325"/>
</dbReference>
<feature type="compositionally biased region" description="Polar residues" evidence="1">
    <location>
        <begin position="20"/>
        <end position="35"/>
    </location>
</feature>
<organism evidence="2">
    <name type="scientific">Capitella teleta</name>
    <name type="common">Polychaete worm</name>
    <dbReference type="NCBI Taxonomy" id="283909"/>
    <lineage>
        <taxon>Eukaryota</taxon>
        <taxon>Metazoa</taxon>
        <taxon>Spiralia</taxon>
        <taxon>Lophotrochozoa</taxon>
        <taxon>Annelida</taxon>
        <taxon>Polychaeta</taxon>
        <taxon>Sedentaria</taxon>
        <taxon>Scolecida</taxon>
        <taxon>Capitellidae</taxon>
        <taxon>Capitella</taxon>
    </lineage>
</organism>